<keyword evidence="2" id="KW-1185">Reference proteome</keyword>
<evidence type="ECO:0000313" key="1">
    <source>
        <dbReference type="EMBL" id="GAA4434357.1"/>
    </source>
</evidence>
<evidence type="ECO:0008006" key="3">
    <source>
        <dbReference type="Google" id="ProtNLM"/>
    </source>
</evidence>
<accession>A0ABP8LTE2</accession>
<proteinExistence type="predicted"/>
<dbReference type="RefSeq" id="WP_345159523.1">
    <property type="nucleotide sequence ID" value="NZ_BAABHC010000014.1"/>
</dbReference>
<sequence length="283" mass="32571">MATIQEIKIDLEEKSMRSLLDARTSKDSKIVAEGDSWFSYPVVKDVIDHLRQMGYAIKRHSKPGDTLENMVFGTDYAIATQVQRANNYGPVSLRETLRSVRNLKPKFVLFSAGGNDVVGSELVQYLNHKRSGLPLFREAFFRDSVNGYIRSAIVSFLEQVWQVDPEIHILMHGYDYAIPNGTQYELAGIRFSGPWVLPAFARKAITARSEQNKIIRQLVDIYNELLISLGHVYPNFHHIDLRGRFPNEAQWHNEIHLRKEGFEQVAKLYHQKMVEILLYNPVV</sequence>
<reference evidence="2" key="1">
    <citation type="journal article" date="2019" name="Int. J. Syst. Evol. Microbiol.">
        <title>The Global Catalogue of Microorganisms (GCM) 10K type strain sequencing project: providing services to taxonomists for standard genome sequencing and annotation.</title>
        <authorList>
            <consortium name="The Broad Institute Genomics Platform"/>
            <consortium name="The Broad Institute Genome Sequencing Center for Infectious Disease"/>
            <person name="Wu L."/>
            <person name="Ma J."/>
        </authorList>
    </citation>
    <scope>NUCLEOTIDE SEQUENCE [LARGE SCALE GENOMIC DNA]</scope>
    <source>
        <strain evidence="2">JCM 17926</strain>
    </source>
</reference>
<comment type="caution">
    <text evidence="1">The sequence shown here is derived from an EMBL/GenBank/DDBJ whole genome shotgun (WGS) entry which is preliminary data.</text>
</comment>
<dbReference type="Proteomes" id="UP001500552">
    <property type="component" value="Unassembled WGS sequence"/>
</dbReference>
<dbReference type="SUPFAM" id="SSF52266">
    <property type="entry name" value="SGNH hydrolase"/>
    <property type="match status" value="1"/>
</dbReference>
<name>A0ABP8LTE2_9BACT</name>
<dbReference type="Gene3D" id="3.40.50.1110">
    <property type="entry name" value="SGNH hydrolase"/>
    <property type="match status" value="1"/>
</dbReference>
<organism evidence="1 2">
    <name type="scientific">Pontibacter saemangeumensis</name>
    <dbReference type="NCBI Taxonomy" id="1084525"/>
    <lineage>
        <taxon>Bacteria</taxon>
        <taxon>Pseudomonadati</taxon>
        <taxon>Bacteroidota</taxon>
        <taxon>Cytophagia</taxon>
        <taxon>Cytophagales</taxon>
        <taxon>Hymenobacteraceae</taxon>
        <taxon>Pontibacter</taxon>
    </lineage>
</organism>
<protein>
    <recommendedName>
        <fullName evidence="3">GDSL-like Lipase/Acylhydrolase family protein</fullName>
    </recommendedName>
</protein>
<evidence type="ECO:0000313" key="2">
    <source>
        <dbReference type="Proteomes" id="UP001500552"/>
    </source>
</evidence>
<dbReference type="InterPro" id="IPR036514">
    <property type="entry name" value="SGNH_hydro_sf"/>
</dbReference>
<dbReference type="EMBL" id="BAABHC010000014">
    <property type="protein sequence ID" value="GAA4434357.1"/>
    <property type="molecule type" value="Genomic_DNA"/>
</dbReference>
<gene>
    <name evidence="1" type="ORF">GCM10023188_25200</name>
</gene>